<organism evidence="1 2">
    <name type="scientific">Lactuca saligna</name>
    <name type="common">Willowleaf lettuce</name>
    <dbReference type="NCBI Taxonomy" id="75948"/>
    <lineage>
        <taxon>Eukaryota</taxon>
        <taxon>Viridiplantae</taxon>
        <taxon>Streptophyta</taxon>
        <taxon>Embryophyta</taxon>
        <taxon>Tracheophyta</taxon>
        <taxon>Spermatophyta</taxon>
        <taxon>Magnoliopsida</taxon>
        <taxon>eudicotyledons</taxon>
        <taxon>Gunneridae</taxon>
        <taxon>Pentapetalae</taxon>
        <taxon>asterids</taxon>
        <taxon>campanulids</taxon>
        <taxon>Asterales</taxon>
        <taxon>Asteraceae</taxon>
        <taxon>Cichorioideae</taxon>
        <taxon>Cichorieae</taxon>
        <taxon>Lactucinae</taxon>
        <taxon>Lactuca</taxon>
    </lineage>
</organism>
<gene>
    <name evidence="1" type="ORF">LSALG_LOCUS18900</name>
</gene>
<reference evidence="1" key="1">
    <citation type="submission" date="2023-04" db="EMBL/GenBank/DDBJ databases">
        <authorList>
            <person name="Vijverberg K."/>
            <person name="Xiong W."/>
            <person name="Schranz E."/>
        </authorList>
    </citation>
    <scope>NUCLEOTIDE SEQUENCE</scope>
</reference>
<evidence type="ECO:0000313" key="1">
    <source>
        <dbReference type="EMBL" id="CAI9279071.1"/>
    </source>
</evidence>
<dbReference type="AlphaFoldDB" id="A0AA36E159"/>
<proteinExistence type="predicted"/>
<keyword evidence="2" id="KW-1185">Reference proteome</keyword>
<accession>A0AA36E159</accession>
<dbReference type="EMBL" id="OX465080">
    <property type="protein sequence ID" value="CAI9279071.1"/>
    <property type="molecule type" value="Genomic_DNA"/>
</dbReference>
<protein>
    <submittedName>
        <fullName evidence="1">Uncharacterized protein</fullName>
    </submittedName>
</protein>
<name>A0AA36E159_LACSI</name>
<dbReference type="Proteomes" id="UP001177003">
    <property type="component" value="Chromosome 4"/>
</dbReference>
<sequence>MMNQPGIVPSPVEIELLRDTHGFSPTDNMELPIANSMILSPPPEKVGIYFKTFDVGLRLPLTDFQDELLQKNRCSIKMLTLNAVNKMVAFKMFCWANNILPNSFVFKFFFWSSATRDNFMFSTDRGGHVLVPNSKNPKKWQDKWLWVNRERVSYGHYRANEMSNFTHKLFPHNQVTDEILKTFQFVTDEYSKAVLSGVGMSPSWRARGKMLIFYVVMDGFETPVSIDSVL</sequence>
<evidence type="ECO:0000313" key="2">
    <source>
        <dbReference type="Proteomes" id="UP001177003"/>
    </source>
</evidence>